<keyword evidence="4" id="KW-0489">Methyltransferase</keyword>
<evidence type="ECO:0000256" key="10">
    <source>
        <dbReference type="ARBA" id="ARBA00023242"/>
    </source>
</evidence>
<gene>
    <name evidence="18" type="ORF">L9F63_014541</name>
</gene>
<comment type="catalytic activity">
    <reaction evidence="11">
        <text>L-lysyl-[protein] + S-adenosyl-L-methionine = N(6)-methyl-L-lysyl-[protein] + S-adenosyl-L-homocysteine + H(+)</text>
        <dbReference type="Rhea" id="RHEA:51736"/>
        <dbReference type="Rhea" id="RHEA-COMP:9752"/>
        <dbReference type="Rhea" id="RHEA-COMP:13053"/>
        <dbReference type="ChEBI" id="CHEBI:15378"/>
        <dbReference type="ChEBI" id="CHEBI:29969"/>
        <dbReference type="ChEBI" id="CHEBI:57856"/>
        <dbReference type="ChEBI" id="CHEBI:59789"/>
        <dbReference type="ChEBI" id="CHEBI:61929"/>
    </reaction>
</comment>
<dbReference type="InterPro" id="IPR052097">
    <property type="entry name" value="SET-MYND_domain_protein"/>
</dbReference>
<dbReference type="InterPro" id="IPR002893">
    <property type="entry name" value="Znf_MYND"/>
</dbReference>
<comment type="function">
    <text evidence="12">Protein-lysine N-methyltransferase. Monomethylates PRMT5, modulating its transcriptional activity. May also act as a histone methyltransferase. Plays a critical role in cardiac development. Acts as a key epigenetic regulator of gene expression during cardiac development via its dual activities as a methyltransferase and negative regulator of HDAC1.</text>
</comment>
<dbReference type="EMBL" id="JASPKZ010003079">
    <property type="protein sequence ID" value="KAJ9594025.1"/>
    <property type="molecule type" value="Genomic_DNA"/>
</dbReference>
<dbReference type="PROSITE" id="PS50280">
    <property type="entry name" value="SET"/>
    <property type="match status" value="1"/>
</dbReference>
<dbReference type="SUPFAM" id="SSF144232">
    <property type="entry name" value="HIT/MYND zinc finger-like"/>
    <property type="match status" value="1"/>
</dbReference>
<evidence type="ECO:0000256" key="13">
    <source>
        <dbReference type="ARBA" id="ARBA00093635"/>
    </source>
</evidence>
<reference evidence="18" key="1">
    <citation type="journal article" date="2023" name="IScience">
        <title>Live-bearing cockroach genome reveals convergent evolutionary mechanisms linked to viviparity in insects and beyond.</title>
        <authorList>
            <person name="Fouks B."/>
            <person name="Harrison M.C."/>
            <person name="Mikhailova A.A."/>
            <person name="Marchal E."/>
            <person name="English S."/>
            <person name="Carruthers M."/>
            <person name="Jennings E.C."/>
            <person name="Chiamaka E.L."/>
            <person name="Frigard R.A."/>
            <person name="Pippel M."/>
            <person name="Attardo G.M."/>
            <person name="Benoit J.B."/>
            <person name="Bornberg-Bauer E."/>
            <person name="Tobe S.S."/>
        </authorList>
    </citation>
    <scope>NUCLEOTIDE SEQUENCE</scope>
    <source>
        <strain evidence="18">Stay&amp;Tobe</strain>
    </source>
</reference>
<dbReference type="AlphaFoldDB" id="A0AAD8EKJ2"/>
<protein>
    <recommendedName>
        <fullName evidence="13">Protein-lysine N-methyltransferase SMYD4</fullName>
    </recommendedName>
    <alternativeName>
        <fullName evidence="14">SET and MYND domain-containing protein 4</fullName>
    </alternativeName>
</protein>
<evidence type="ECO:0000256" key="6">
    <source>
        <dbReference type="ARBA" id="ARBA00022691"/>
    </source>
</evidence>
<evidence type="ECO:0000256" key="8">
    <source>
        <dbReference type="ARBA" id="ARBA00022771"/>
    </source>
</evidence>
<evidence type="ECO:0000259" key="17">
    <source>
        <dbReference type="PROSITE" id="PS50865"/>
    </source>
</evidence>
<dbReference type="SUPFAM" id="SSF48452">
    <property type="entry name" value="TPR-like"/>
    <property type="match status" value="1"/>
</dbReference>
<evidence type="ECO:0000256" key="3">
    <source>
        <dbReference type="ARBA" id="ARBA00022490"/>
    </source>
</evidence>
<evidence type="ECO:0000256" key="9">
    <source>
        <dbReference type="ARBA" id="ARBA00022833"/>
    </source>
</evidence>
<dbReference type="PANTHER" id="PTHR46165">
    <property type="entry name" value="SET AND MYND DOMAIN-CONTAINING PROTEIN 4"/>
    <property type="match status" value="1"/>
</dbReference>
<dbReference type="InterPro" id="IPR011990">
    <property type="entry name" value="TPR-like_helical_dom_sf"/>
</dbReference>
<evidence type="ECO:0000313" key="19">
    <source>
        <dbReference type="Proteomes" id="UP001233999"/>
    </source>
</evidence>
<keyword evidence="9" id="KW-0862">Zinc</keyword>
<accession>A0AAD8EKJ2</accession>
<dbReference type="Gene3D" id="6.10.140.2220">
    <property type="match status" value="1"/>
</dbReference>
<dbReference type="GO" id="GO:0008170">
    <property type="term" value="F:N-methyltransferase activity"/>
    <property type="evidence" value="ECO:0007669"/>
    <property type="project" value="UniProtKB-ARBA"/>
</dbReference>
<evidence type="ECO:0000256" key="7">
    <source>
        <dbReference type="ARBA" id="ARBA00022723"/>
    </source>
</evidence>
<organism evidence="18 19">
    <name type="scientific">Diploptera punctata</name>
    <name type="common">Pacific beetle cockroach</name>
    <dbReference type="NCBI Taxonomy" id="6984"/>
    <lineage>
        <taxon>Eukaryota</taxon>
        <taxon>Metazoa</taxon>
        <taxon>Ecdysozoa</taxon>
        <taxon>Arthropoda</taxon>
        <taxon>Hexapoda</taxon>
        <taxon>Insecta</taxon>
        <taxon>Pterygota</taxon>
        <taxon>Neoptera</taxon>
        <taxon>Polyneoptera</taxon>
        <taxon>Dictyoptera</taxon>
        <taxon>Blattodea</taxon>
        <taxon>Blaberoidea</taxon>
        <taxon>Blaberidae</taxon>
        <taxon>Diplopterinae</taxon>
        <taxon>Diploptera</taxon>
    </lineage>
</organism>
<feature type="domain" description="SET" evidence="16">
    <location>
        <begin position="240"/>
        <end position="526"/>
    </location>
</feature>
<keyword evidence="8 15" id="KW-0863">Zinc-finger</keyword>
<dbReference type="GO" id="GO:0008270">
    <property type="term" value="F:zinc ion binding"/>
    <property type="evidence" value="ECO:0007669"/>
    <property type="project" value="UniProtKB-KW"/>
</dbReference>
<dbReference type="CDD" id="cd10536">
    <property type="entry name" value="SET_SMYD4"/>
    <property type="match status" value="1"/>
</dbReference>
<keyword evidence="6" id="KW-0949">S-adenosyl-L-methionine</keyword>
<dbReference type="PROSITE" id="PS50865">
    <property type="entry name" value="ZF_MYND_2"/>
    <property type="match status" value="1"/>
</dbReference>
<dbReference type="InterPro" id="IPR046341">
    <property type="entry name" value="SET_dom_sf"/>
</dbReference>
<comment type="subcellular location">
    <subcellularLocation>
        <location evidence="2">Cytoplasm</location>
    </subcellularLocation>
    <subcellularLocation>
        <location evidence="1">Nucleus</location>
    </subcellularLocation>
</comment>
<evidence type="ECO:0000256" key="11">
    <source>
        <dbReference type="ARBA" id="ARBA00048985"/>
    </source>
</evidence>
<name>A0AAD8EKJ2_DIPPU</name>
<evidence type="ECO:0000256" key="14">
    <source>
        <dbReference type="ARBA" id="ARBA00093680"/>
    </source>
</evidence>
<keyword evidence="3" id="KW-0963">Cytoplasm</keyword>
<keyword evidence="7" id="KW-0479">Metal-binding</keyword>
<dbReference type="InterPro" id="IPR001214">
    <property type="entry name" value="SET_dom"/>
</dbReference>
<keyword evidence="19" id="KW-1185">Reference proteome</keyword>
<dbReference type="GO" id="GO:0032259">
    <property type="term" value="P:methylation"/>
    <property type="evidence" value="ECO:0007669"/>
    <property type="project" value="UniProtKB-KW"/>
</dbReference>
<evidence type="ECO:0000256" key="1">
    <source>
        <dbReference type="ARBA" id="ARBA00004123"/>
    </source>
</evidence>
<dbReference type="Gene3D" id="1.25.40.10">
    <property type="entry name" value="Tetratricopeptide repeat domain"/>
    <property type="match status" value="1"/>
</dbReference>
<comment type="caution">
    <text evidence="18">The sequence shown here is derived from an EMBL/GenBank/DDBJ whole genome shotgun (WGS) entry which is preliminary data.</text>
</comment>
<reference evidence="18" key="2">
    <citation type="submission" date="2023-05" db="EMBL/GenBank/DDBJ databases">
        <authorList>
            <person name="Fouks B."/>
        </authorList>
    </citation>
    <scope>NUCLEOTIDE SEQUENCE</scope>
    <source>
        <strain evidence="18">Stay&amp;Tobe</strain>
        <tissue evidence="18">Testes</tissue>
    </source>
</reference>
<dbReference type="Proteomes" id="UP001233999">
    <property type="component" value="Unassembled WGS sequence"/>
</dbReference>
<evidence type="ECO:0000256" key="12">
    <source>
        <dbReference type="ARBA" id="ARBA00093423"/>
    </source>
</evidence>
<dbReference type="Gene3D" id="1.10.220.160">
    <property type="match status" value="1"/>
</dbReference>
<evidence type="ECO:0000256" key="15">
    <source>
        <dbReference type="PROSITE-ProRule" id="PRU00134"/>
    </source>
</evidence>
<sequence>MDPTNISLFNVVMPLVKKGVYLSLDDEFKKVTKNSERVKYATDILKRYNLLPDERIMKVKSLEKSLELKNSGNRAFVQKDDKEALLLYTKSIAAAPIPTEQDLSMPVTENANDALAIAFANRSAVLFRLEKYNLCLQDISQALKYNYPNKLQYKLFERQGKCLQHLGRKKDAMNSINNALKGLSSAELAEDRRQQIKGELVNLLKSYQSAIAFRNLPRDEEPQLPKCSYNRNIKLPCASGCVEIKYSPEMGRYMSATRDIKVGDILVVEKPFASELESKYFETHCYKCMRRCEALLPCSFCSLVMYCSEECRSSCWDESHYIGCSILPTLQNLDIFVKGYLALKIVVKACKTNGIKSLLESLAAQEKLEEIKRGFNNKGVLSSSDYSPIHWLTGHTEKLSLKLLFSMSLNAACILHCLETMTDFFSDMDVDECKYEVGGLLLQHILSLQINSHAVEETLYSTENYLEPGSFRKNVELIGCAVHAVLSLVNHSCDPNVIRTTHREDISVLRAVKPIARGEQVFDCYQFHFFINEKEERKTHYETFYHFTCKCTACTEDWPTLHSLPDVEPTFICNRCKQILPIRVTDLNINGTVTCESCKKIHRAKTFIDICIPSQEQKLSSMKAVRSKNKKDWVDYGNKVIARLHLMCEYTKQPFRLCYEVQHILQDCLRLSGNSHAL</sequence>
<dbReference type="GO" id="GO:0008276">
    <property type="term" value="F:protein methyltransferase activity"/>
    <property type="evidence" value="ECO:0007669"/>
    <property type="project" value="UniProtKB-ARBA"/>
</dbReference>
<feature type="domain" description="MYND-type" evidence="17">
    <location>
        <begin position="285"/>
        <end position="324"/>
    </location>
</feature>
<dbReference type="InterPro" id="IPR044421">
    <property type="entry name" value="SMYD4_SET"/>
</dbReference>
<keyword evidence="10" id="KW-0539">Nucleus</keyword>
<dbReference type="GO" id="GO:0005634">
    <property type="term" value="C:nucleus"/>
    <property type="evidence" value="ECO:0007669"/>
    <property type="project" value="UniProtKB-SubCell"/>
</dbReference>
<dbReference type="SUPFAM" id="SSF82199">
    <property type="entry name" value="SET domain"/>
    <property type="match status" value="1"/>
</dbReference>
<evidence type="ECO:0000313" key="18">
    <source>
        <dbReference type="EMBL" id="KAJ9594025.1"/>
    </source>
</evidence>
<evidence type="ECO:0000256" key="4">
    <source>
        <dbReference type="ARBA" id="ARBA00022603"/>
    </source>
</evidence>
<dbReference type="GO" id="GO:0042826">
    <property type="term" value="F:histone deacetylase binding"/>
    <property type="evidence" value="ECO:0007669"/>
    <property type="project" value="TreeGrafter"/>
</dbReference>
<dbReference type="Pfam" id="PF00856">
    <property type="entry name" value="SET"/>
    <property type="match status" value="1"/>
</dbReference>
<dbReference type="GO" id="GO:0005737">
    <property type="term" value="C:cytoplasm"/>
    <property type="evidence" value="ECO:0007669"/>
    <property type="project" value="UniProtKB-SubCell"/>
</dbReference>
<dbReference type="Gene3D" id="2.170.270.10">
    <property type="entry name" value="SET domain"/>
    <property type="match status" value="1"/>
</dbReference>
<keyword evidence="5" id="KW-0808">Transferase</keyword>
<dbReference type="GO" id="GO:0008757">
    <property type="term" value="F:S-adenosylmethionine-dependent methyltransferase activity"/>
    <property type="evidence" value="ECO:0007669"/>
    <property type="project" value="UniProtKB-ARBA"/>
</dbReference>
<evidence type="ECO:0000259" key="16">
    <source>
        <dbReference type="PROSITE" id="PS50280"/>
    </source>
</evidence>
<proteinExistence type="predicted"/>
<dbReference type="PANTHER" id="PTHR46165:SF2">
    <property type="entry name" value="SET AND MYND DOMAIN-CONTAINING PROTEIN 4"/>
    <property type="match status" value="1"/>
</dbReference>
<evidence type="ECO:0000256" key="2">
    <source>
        <dbReference type="ARBA" id="ARBA00004496"/>
    </source>
</evidence>
<evidence type="ECO:0000256" key="5">
    <source>
        <dbReference type="ARBA" id="ARBA00022679"/>
    </source>
</evidence>